<dbReference type="Proteomes" id="UP000050827">
    <property type="component" value="Unassembled WGS sequence"/>
</dbReference>
<feature type="signal peptide" evidence="1">
    <location>
        <begin position="1"/>
        <end position="19"/>
    </location>
</feature>
<dbReference type="InterPro" id="IPR011249">
    <property type="entry name" value="Metalloenz_LuxS/M16"/>
</dbReference>
<feature type="domain" description="Peptidase M16 N-terminal" evidence="2">
    <location>
        <begin position="51"/>
        <end position="177"/>
    </location>
</feature>
<dbReference type="AlphaFoldDB" id="A0A0Q1CIR7"/>
<dbReference type="OrthoDB" id="9811314at2"/>
<dbReference type="InterPro" id="IPR050361">
    <property type="entry name" value="MPP/UQCRC_Complex"/>
</dbReference>
<gene>
    <name evidence="4" type="ORF">AAY42_14155</name>
</gene>
<proteinExistence type="predicted"/>
<organism evidence="4 5">
    <name type="scientific">Flagellimonas eckloniae</name>
    <dbReference type="NCBI Taxonomy" id="346185"/>
    <lineage>
        <taxon>Bacteria</taxon>
        <taxon>Pseudomonadati</taxon>
        <taxon>Bacteroidota</taxon>
        <taxon>Flavobacteriia</taxon>
        <taxon>Flavobacteriales</taxon>
        <taxon>Flavobacteriaceae</taxon>
        <taxon>Flagellimonas</taxon>
    </lineage>
</organism>
<evidence type="ECO:0000259" key="3">
    <source>
        <dbReference type="Pfam" id="PF05193"/>
    </source>
</evidence>
<dbReference type="InterPro" id="IPR007863">
    <property type="entry name" value="Peptidase_M16_C"/>
</dbReference>
<dbReference type="PANTHER" id="PTHR11851">
    <property type="entry name" value="METALLOPROTEASE"/>
    <property type="match status" value="1"/>
</dbReference>
<dbReference type="PATRIC" id="fig|1547436.3.peg.2922"/>
<dbReference type="GO" id="GO:0046872">
    <property type="term" value="F:metal ion binding"/>
    <property type="evidence" value="ECO:0007669"/>
    <property type="project" value="InterPro"/>
</dbReference>
<sequence length="690" mass="77040">MKKTLLFLMLSFLFTASYAQIDRSQQPKPGPAPKINLQEPNTFQLKNGLKVMVVENHKLPRVSIQLTIDNPPILEGEKAGVSSLTSSLLGNGSKSISKDDFNEEVDFLGANINFGSQSAFARSLSKYFPRILELMADAAINPNFTQEEFDKERDKLLTGLKAQENDVSAIADRVQSALAYGKNHPKGEFTTEETVNNVTLSDVQEFYRDYFVPANAYLVVIGDVEFDSVKELVTKSFTPWTKAVPPSLSYSKPQDAQYTQINFVDMPNAVQSEISVQNLVNLKMKDEDYLDALIANRILGGGAQARLFLNLREDKGYTYGSFSGIGNDKYSPTTFRAYASVRNMVTDSSVVQILKEIDKISLEAVTEEELANAKAKYVGNFVMALEKPQTIANYALNIETEGLPKDFYKTYLERINAVTIEDVKKAAQKYFSSSNARVVVTGKGSEVMENLEKINFKGKKVPVLYYDKTADKTEKPDYNASVPEGTTVESILEKYIEVIGGKEKLESVESYALSAEAEMQGMKLELEMKKTTKDQFMQDVKVMGNSMQKQVLDGDKGYMVAQGQRKDLSPEEIERIKEESAAFPELNYLVAGNISLEGIEAIGDKKAYKLNITDKKSSFYDIETGLKLQEVSTEEVQGQQMANTLQFSDYKEVSGIKFPFKLNQTMGPQNFEFIVKEIKVNEGVSASDFE</sequence>
<dbReference type="STRING" id="346185.AAY42_14155"/>
<protein>
    <submittedName>
        <fullName evidence="4">Peptidase M16</fullName>
    </submittedName>
</protein>
<evidence type="ECO:0000313" key="5">
    <source>
        <dbReference type="Proteomes" id="UP000050827"/>
    </source>
</evidence>
<dbReference type="Gene3D" id="3.30.830.10">
    <property type="entry name" value="Metalloenzyme, LuxS/M16 peptidase-like"/>
    <property type="match status" value="2"/>
</dbReference>
<dbReference type="EMBL" id="LCTZ01000002">
    <property type="protein sequence ID" value="KQC30904.1"/>
    <property type="molecule type" value="Genomic_DNA"/>
</dbReference>
<feature type="domain" description="Peptidase M16 C-terminal" evidence="3">
    <location>
        <begin position="197"/>
        <end position="376"/>
    </location>
</feature>
<evidence type="ECO:0000259" key="2">
    <source>
        <dbReference type="Pfam" id="PF00675"/>
    </source>
</evidence>
<name>A0A0Q1CIR7_9FLAO</name>
<feature type="chain" id="PRO_5006189252" evidence="1">
    <location>
        <begin position="20"/>
        <end position="690"/>
    </location>
</feature>
<dbReference type="Pfam" id="PF00675">
    <property type="entry name" value="Peptidase_M16"/>
    <property type="match status" value="1"/>
</dbReference>
<evidence type="ECO:0000313" key="4">
    <source>
        <dbReference type="EMBL" id="KQC30904.1"/>
    </source>
</evidence>
<dbReference type="RefSeq" id="WP_055396349.1">
    <property type="nucleotide sequence ID" value="NZ_LCTZ01000002.1"/>
</dbReference>
<keyword evidence="1" id="KW-0732">Signal</keyword>
<comment type="caution">
    <text evidence="4">The sequence shown here is derived from an EMBL/GenBank/DDBJ whole genome shotgun (WGS) entry which is preliminary data.</text>
</comment>
<accession>A0A0Q1CIR7</accession>
<dbReference type="Pfam" id="PF05193">
    <property type="entry name" value="Peptidase_M16_C"/>
    <property type="match status" value="1"/>
</dbReference>
<evidence type="ECO:0000256" key="1">
    <source>
        <dbReference type="SAM" id="SignalP"/>
    </source>
</evidence>
<dbReference type="InterPro" id="IPR011765">
    <property type="entry name" value="Pept_M16_N"/>
</dbReference>
<reference evidence="4 5" key="1">
    <citation type="submission" date="2015-04" db="EMBL/GenBank/DDBJ databases">
        <title>Complete genome of flavobacterium.</title>
        <authorList>
            <person name="Kwon Y.M."/>
            <person name="Kim S.-J."/>
        </authorList>
    </citation>
    <scope>NUCLEOTIDE SEQUENCE [LARGE SCALE GENOMIC DNA]</scope>
    <source>
        <strain evidence="4 5">DK169</strain>
    </source>
</reference>
<dbReference type="SUPFAM" id="SSF63411">
    <property type="entry name" value="LuxS/MPP-like metallohydrolase"/>
    <property type="match status" value="2"/>
</dbReference>
<keyword evidence="5" id="KW-1185">Reference proteome</keyword>